<feature type="transmembrane region" description="Helical" evidence="6">
    <location>
        <begin position="135"/>
        <end position="161"/>
    </location>
</feature>
<keyword evidence="8" id="KW-1185">Reference proteome</keyword>
<dbReference type="PANTHER" id="PTHR21716:SF4">
    <property type="entry name" value="TRANSMEMBRANE PROTEIN 245"/>
    <property type="match status" value="1"/>
</dbReference>
<proteinExistence type="inferred from homology"/>
<feature type="transmembrane region" description="Helical" evidence="6">
    <location>
        <begin position="62"/>
        <end position="82"/>
    </location>
</feature>
<dbReference type="RefSeq" id="WP_330145421.1">
    <property type="nucleotide sequence ID" value="NZ_JAZDQU010000001.1"/>
</dbReference>
<sequence length="352" mass="39572">MSVFSFKQRNNITLIIILLLGCVLIYSLQSILGALLSTLVLFTLLRPPFIYFTEKLNLNARFIAVLLLFLSFLVIVLPFYALSNMVINKIGELRNDEIYFKNILFKLKEMFPGKGNIQLYLEDGLNKIGDYATGLFPSLLSGAVDIVLGLLIVYFLSYFMLVQRVDFEKALIKYSPFRPQNALKFAVELENITFANVVGQGLIAIVQGGLLSLAYFVLDYNDPIFWGVVAMFISFVPILGPPIIFVPAAFLKIIDGYSFEGWAMLLFGFIVIINIDNVLRFIIAKRIGNIHPIITVLGVIIGLPLFGIMGLVFGPLLISYFILLVKIYETSTLASGRLEKMKTITDNERFKT</sequence>
<feature type="transmembrane region" description="Helical" evidence="6">
    <location>
        <begin position="295"/>
        <end position="323"/>
    </location>
</feature>
<evidence type="ECO:0000256" key="3">
    <source>
        <dbReference type="ARBA" id="ARBA00022692"/>
    </source>
</evidence>
<keyword evidence="4 6" id="KW-1133">Transmembrane helix</keyword>
<feature type="transmembrane region" description="Helical" evidence="6">
    <location>
        <begin position="12"/>
        <end position="42"/>
    </location>
</feature>
<organism evidence="7 8">
    <name type="scientific">Pedobacter flavus</name>
    <dbReference type="NCBI Taxonomy" id="3113906"/>
    <lineage>
        <taxon>Bacteria</taxon>
        <taxon>Pseudomonadati</taxon>
        <taxon>Bacteroidota</taxon>
        <taxon>Sphingobacteriia</taxon>
        <taxon>Sphingobacteriales</taxon>
        <taxon>Sphingobacteriaceae</taxon>
        <taxon>Pedobacter</taxon>
    </lineage>
</organism>
<dbReference type="EMBL" id="JAZDQU010000001">
    <property type="protein sequence ID" value="MEE1884507.1"/>
    <property type="molecule type" value="Genomic_DNA"/>
</dbReference>
<keyword evidence="5 6" id="KW-0472">Membrane</keyword>
<comment type="similarity">
    <text evidence="2">Belongs to the autoinducer-2 exporter (AI-2E) (TC 2.A.86) family.</text>
</comment>
<evidence type="ECO:0000256" key="5">
    <source>
        <dbReference type="ARBA" id="ARBA00023136"/>
    </source>
</evidence>
<protein>
    <submittedName>
        <fullName evidence="7">AI-2E family transporter</fullName>
    </submittedName>
</protein>
<feature type="transmembrane region" description="Helical" evidence="6">
    <location>
        <begin position="262"/>
        <end position="283"/>
    </location>
</feature>
<gene>
    <name evidence="7" type="ORF">VRU49_03635</name>
</gene>
<name>A0ABU7H0A0_9SPHI</name>
<comment type="subcellular location">
    <subcellularLocation>
        <location evidence="1">Membrane</location>
        <topology evidence="1">Multi-pass membrane protein</topology>
    </subcellularLocation>
</comment>
<keyword evidence="3 6" id="KW-0812">Transmembrane</keyword>
<evidence type="ECO:0000256" key="6">
    <source>
        <dbReference type="SAM" id="Phobius"/>
    </source>
</evidence>
<accession>A0ABU7H0A0</accession>
<feature type="transmembrane region" description="Helical" evidence="6">
    <location>
        <begin position="225"/>
        <end position="250"/>
    </location>
</feature>
<evidence type="ECO:0000313" key="7">
    <source>
        <dbReference type="EMBL" id="MEE1884507.1"/>
    </source>
</evidence>
<evidence type="ECO:0000256" key="1">
    <source>
        <dbReference type="ARBA" id="ARBA00004141"/>
    </source>
</evidence>
<dbReference type="PROSITE" id="PS51257">
    <property type="entry name" value="PROKAR_LIPOPROTEIN"/>
    <property type="match status" value="1"/>
</dbReference>
<dbReference type="InterPro" id="IPR002549">
    <property type="entry name" value="AI-2E-like"/>
</dbReference>
<evidence type="ECO:0000313" key="8">
    <source>
        <dbReference type="Proteomes" id="UP001337681"/>
    </source>
</evidence>
<dbReference type="PANTHER" id="PTHR21716">
    <property type="entry name" value="TRANSMEMBRANE PROTEIN"/>
    <property type="match status" value="1"/>
</dbReference>
<comment type="caution">
    <text evidence="7">The sequence shown here is derived from an EMBL/GenBank/DDBJ whole genome shotgun (WGS) entry which is preliminary data.</text>
</comment>
<dbReference type="Proteomes" id="UP001337681">
    <property type="component" value="Unassembled WGS sequence"/>
</dbReference>
<evidence type="ECO:0000256" key="2">
    <source>
        <dbReference type="ARBA" id="ARBA00009773"/>
    </source>
</evidence>
<feature type="transmembrane region" description="Helical" evidence="6">
    <location>
        <begin position="197"/>
        <end position="218"/>
    </location>
</feature>
<evidence type="ECO:0000256" key="4">
    <source>
        <dbReference type="ARBA" id="ARBA00022989"/>
    </source>
</evidence>
<reference evidence="7 8" key="1">
    <citation type="submission" date="2024-01" db="EMBL/GenBank/DDBJ databases">
        <title>Pedobacter sp. nov., isolated from oil-contaminated soil.</title>
        <authorList>
            <person name="Le N.T.T."/>
        </authorList>
    </citation>
    <scope>NUCLEOTIDE SEQUENCE [LARGE SCALE GENOMIC DNA]</scope>
    <source>
        <strain evidence="7 8">VNH31</strain>
    </source>
</reference>
<dbReference type="Pfam" id="PF01594">
    <property type="entry name" value="AI-2E_transport"/>
    <property type="match status" value="1"/>
</dbReference>